<dbReference type="RefSeq" id="WP_377581145.1">
    <property type="nucleotide sequence ID" value="NZ_JBHTKA010000007.1"/>
</dbReference>
<dbReference type="EMBL" id="JBHTKA010000007">
    <property type="protein sequence ID" value="MFD1001410.1"/>
    <property type="molecule type" value="Genomic_DNA"/>
</dbReference>
<name>A0ABW3K579_9BACT</name>
<evidence type="ECO:0000313" key="2">
    <source>
        <dbReference type="Proteomes" id="UP001597112"/>
    </source>
</evidence>
<organism evidence="1 2">
    <name type="scientific">Ohtaekwangia kribbensis</name>
    <dbReference type="NCBI Taxonomy" id="688913"/>
    <lineage>
        <taxon>Bacteria</taxon>
        <taxon>Pseudomonadati</taxon>
        <taxon>Bacteroidota</taxon>
        <taxon>Cytophagia</taxon>
        <taxon>Cytophagales</taxon>
        <taxon>Fulvivirgaceae</taxon>
        <taxon>Ohtaekwangia</taxon>
    </lineage>
</organism>
<protein>
    <submittedName>
        <fullName evidence="1">Uncharacterized protein</fullName>
    </submittedName>
</protein>
<proteinExistence type="predicted"/>
<evidence type="ECO:0000313" key="1">
    <source>
        <dbReference type="EMBL" id="MFD1001410.1"/>
    </source>
</evidence>
<keyword evidence="2" id="KW-1185">Reference proteome</keyword>
<dbReference type="Proteomes" id="UP001597112">
    <property type="component" value="Unassembled WGS sequence"/>
</dbReference>
<accession>A0ABW3K579</accession>
<comment type="caution">
    <text evidence="1">The sequence shown here is derived from an EMBL/GenBank/DDBJ whole genome shotgun (WGS) entry which is preliminary data.</text>
</comment>
<reference evidence="2" key="1">
    <citation type="journal article" date="2019" name="Int. J. Syst. Evol. Microbiol.">
        <title>The Global Catalogue of Microorganisms (GCM) 10K type strain sequencing project: providing services to taxonomists for standard genome sequencing and annotation.</title>
        <authorList>
            <consortium name="The Broad Institute Genomics Platform"/>
            <consortium name="The Broad Institute Genome Sequencing Center for Infectious Disease"/>
            <person name="Wu L."/>
            <person name="Ma J."/>
        </authorList>
    </citation>
    <scope>NUCLEOTIDE SEQUENCE [LARGE SCALE GENOMIC DNA]</scope>
    <source>
        <strain evidence="2">CCUG 58938</strain>
    </source>
</reference>
<gene>
    <name evidence="1" type="ORF">ACFQ21_18930</name>
</gene>
<sequence length="65" mass="7916">MKRKHDMKATYYSILCQKFAMYISSEDDNDDLFQWLYQDNNNWKILFQACARFRIFRLPKAPEGT</sequence>